<dbReference type="InterPro" id="IPR019151">
    <property type="entry name" value="Proteasome_assmbl_chaperone_2"/>
</dbReference>
<dbReference type="EMBL" id="VFOU01000002">
    <property type="protein sequence ID" value="TQL72673.1"/>
    <property type="molecule type" value="Genomic_DNA"/>
</dbReference>
<dbReference type="AlphaFoldDB" id="A0A543AJB5"/>
<evidence type="ECO:0000313" key="3">
    <source>
        <dbReference type="Proteomes" id="UP000319746"/>
    </source>
</evidence>
<organism evidence="2 3">
    <name type="scientific">Enteractinococcus coprophilus</name>
    <dbReference type="NCBI Taxonomy" id="1027633"/>
    <lineage>
        <taxon>Bacteria</taxon>
        <taxon>Bacillati</taxon>
        <taxon>Actinomycetota</taxon>
        <taxon>Actinomycetes</taxon>
        <taxon>Micrococcales</taxon>
        <taxon>Micrococcaceae</taxon>
    </lineage>
</organism>
<dbReference type="OrthoDB" id="150941at2"/>
<reference evidence="2 3" key="1">
    <citation type="submission" date="2019-06" db="EMBL/GenBank/DDBJ databases">
        <title>Sequencing the genomes of 1000 actinobacteria strains.</title>
        <authorList>
            <person name="Klenk H.-P."/>
        </authorList>
    </citation>
    <scope>NUCLEOTIDE SEQUENCE [LARGE SCALE GENOMIC DNA]</scope>
    <source>
        <strain evidence="2 3">DSM 24083</strain>
    </source>
</reference>
<dbReference type="PIRSF" id="PIRSF028754">
    <property type="entry name" value="UCP028754"/>
    <property type="match status" value="1"/>
</dbReference>
<sequence length="315" mass="34575">MSEFSGNDQSFLGWLTQHTPALAGRTARPARIMVAAFEGWSDAGDAASDTVEEIARQTNADLLTELNQDEYYDYQVTRPVVTRNADGTGQLDWPRTRVFHALAGLTHPDQPELYFVLGTEPSLRWRHFVKEILDAAERWDIDAVIVTGALLADVPHSRPLSPSKSSASTSLRDTLDGFITPTYEGPTGITGVLSDEAANRGWPTIATWVAVPHYVAQSPSPKAQLALTKELEELLGLRLNLKSLADEAAAWERGVDELAAEDPDVAAYIQQLEEARDTEQLPEASGEQIAREFERYLKRRDEDDGGSATQGGGTR</sequence>
<protein>
    <submittedName>
        <fullName evidence="2">PAC2 family protein</fullName>
    </submittedName>
</protein>
<evidence type="ECO:0000256" key="1">
    <source>
        <dbReference type="SAM" id="MobiDB-lite"/>
    </source>
</evidence>
<evidence type="ECO:0000313" key="2">
    <source>
        <dbReference type="EMBL" id="TQL72673.1"/>
    </source>
</evidence>
<dbReference type="InterPro" id="IPR038389">
    <property type="entry name" value="PSMG2_sf"/>
</dbReference>
<dbReference type="InterPro" id="IPR008492">
    <property type="entry name" value="Rv2714-like"/>
</dbReference>
<name>A0A543AJB5_9MICC</name>
<dbReference type="Proteomes" id="UP000319746">
    <property type="component" value="Unassembled WGS sequence"/>
</dbReference>
<dbReference type="RefSeq" id="WP_141865974.1">
    <property type="nucleotide sequence ID" value="NZ_BAABAN010000004.1"/>
</dbReference>
<proteinExistence type="predicted"/>
<comment type="caution">
    <text evidence="2">The sequence shown here is derived from an EMBL/GenBank/DDBJ whole genome shotgun (WGS) entry which is preliminary data.</text>
</comment>
<dbReference type="Pfam" id="PF09754">
    <property type="entry name" value="PAC2"/>
    <property type="match status" value="1"/>
</dbReference>
<accession>A0A543AJB5</accession>
<dbReference type="SUPFAM" id="SSF159659">
    <property type="entry name" value="Cgl1923-like"/>
    <property type="match status" value="1"/>
</dbReference>
<dbReference type="Gene3D" id="3.40.50.10900">
    <property type="entry name" value="PAC-like subunit"/>
    <property type="match status" value="1"/>
</dbReference>
<gene>
    <name evidence="2" type="ORF">FB556_1340</name>
</gene>
<keyword evidence="3" id="KW-1185">Reference proteome</keyword>
<feature type="region of interest" description="Disordered" evidence="1">
    <location>
        <begin position="296"/>
        <end position="315"/>
    </location>
</feature>